<name>A0AAD9PR47_ACRCE</name>
<keyword evidence="4" id="KW-0539">Nucleus</keyword>
<dbReference type="GO" id="GO:0043138">
    <property type="term" value="F:3'-5' DNA helicase activity"/>
    <property type="evidence" value="ECO:0007669"/>
    <property type="project" value="UniProtKB-EC"/>
</dbReference>
<comment type="catalytic activity">
    <reaction evidence="5">
        <text>Couples ATP hydrolysis with the unwinding of duplex DNA by translocating in the 3'-5' direction.</text>
        <dbReference type="EC" id="5.6.2.4"/>
    </reaction>
</comment>
<dbReference type="EMBL" id="JARQWQ010000182">
    <property type="protein sequence ID" value="KAK2547479.1"/>
    <property type="molecule type" value="Genomic_DNA"/>
</dbReference>
<dbReference type="GO" id="GO:0003677">
    <property type="term" value="F:DNA binding"/>
    <property type="evidence" value="ECO:0007669"/>
    <property type="project" value="UniProtKB-KW"/>
</dbReference>
<keyword evidence="3" id="KW-0413">Isomerase</keyword>
<proteinExistence type="inferred from homology"/>
<evidence type="ECO:0000259" key="8">
    <source>
        <dbReference type="PROSITE" id="PS51194"/>
    </source>
</evidence>
<evidence type="ECO:0000256" key="5">
    <source>
        <dbReference type="ARBA" id="ARBA00034617"/>
    </source>
</evidence>
<accession>A0AAD9PR47</accession>
<evidence type="ECO:0000256" key="3">
    <source>
        <dbReference type="ARBA" id="ARBA00023235"/>
    </source>
</evidence>
<dbReference type="PROSITE" id="PS51194">
    <property type="entry name" value="HELICASE_CTER"/>
    <property type="match status" value="1"/>
</dbReference>
<dbReference type="GO" id="GO:0005634">
    <property type="term" value="C:nucleus"/>
    <property type="evidence" value="ECO:0007669"/>
    <property type="project" value="TreeGrafter"/>
</dbReference>
<sequence length="312" mass="35679">MQVLLDLELYRILKDDAVSGLPSVSDPLATFKPLIDELNEKRLACDRVIIYCPRIRVVAALYGIFKAELGVDIFVDRETCNRRERLVEMYHDRVDEQNKDEILASFSEESGSIRALIATIAYGMGMNCKGIKDVIHYGPPQNLERRKLVLAHFDCDFTYLEPYSNPHQCCDICKEHCKCQGNSCSYVYFNNVLQQEGSKAVPERYITSYQMHQLSNKLEYLKISLNNDFMEIAIKSNLPLLMSANLLSGFGSCQVSQVIENAAKIFSLSNVYQYVHIWYPDVAAEILFPLNVVFGDINYQFNDAEQEKDSFV</sequence>
<dbReference type="GO" id="GO:0005737">
    <property type="term" value="C:cytoplasm"/>
    <property type="evidence" value="ECO:0007669"/>
    <property type="project" value="TreeGrafter"/>
</dbReference>
<dbReference type="SUPFAM" id="SSF52540">
    <property type="entry name" value="P-loop containing nucleoside triphosphate hydrolases"/>
    <property type="match status" value="1"/>
</dbReference>
<dbReference type="Pfam" id="PF00271">
    <property type="entry name" value="Helicase_C"/>
    <property type="match status" value="1"/>
</dbReference>
<dbReference type="PANTHER" id="PTHR13710:SF153">
    <property type="entry name" value="RECQ-LIKE DNA HELICASE BLM"/>
    <property type="match status" value="1"/>
</dbReference>
<dbReference type="GO" id="GO:0005694">
    <property type="term" value="C:chromosome"/>
    <property type="evidence" value="ECO:0007669"/>
    <property type="project" value="TreeGrafter"/>
</dbReference>
<dbReference type="InterPro" id="IPR001650">
    <property type="entry name" value="Helicase_C-like"/>
</dbReference>
<reference evidence="9" key="1">
    <citation type="journal article" date="2023" name="G3 (Bethesda)">
        <title>Whole genome assembly and annotation of the endangered Caribbean coral Acropora cervicornis.</title>
        <authorList>
            <person name="Selwyn J.D."/>
            <person name="Vollmer S.V."/>
        </authorList>
    </citation>
    <scope>NUCLEOTIDE SEQUENCE</scope>
    <source>
        <strain evidence="9">K2</strain>
    </source>
</reference>
<evidence type="ECO:0000256" key="2">
    <source>
        <dbReference type="ARBA" id="ARBA00023125"/>
    </source>
</evidence>
<evidence type="ECO:0000256" key="1">
    <source>
        <dbReference type="ARBA" id="ARBA00005446"/>
    </source>
</evidence>
<comment type="caution">
    <text evidence="9">The sequence shown here is derived from an EMBL/GenBank/DDBJ whole genome shotgun (WGS) entry which is preliminary data.</text>
</comment>
<dbReference type="InterPro" id="IPR027417">
    <property type="entry name" value="P-loop_NTPase"/>
</dbReference>
<feature type="domain" description="Helicase C-terminal" evidence="8">
    <location>
        <begin position="30"/>
        <end position="229"/>
    </location>
</feature>
<organism evidence="9 10">
    <name type="scientific">Acropora cervicornis</name>
    <name type="common">Staghorn coral</name>
    <dbReference type="NCBI Taxonomy" id="6130"/>
    <lineage>
        <taxon>Eukaryota</taxon>
        <taxon>Metazoa</taxon>
        <taxon>Cnidaria</taxon>
        <taxon>Anthozoa</taxon>
        <taxon>Hexacorallia</taxon>
        <taxon>Scleractinia</taxon>
        <taxon>Astrocoeniina</taxon>
        <taxon>Acroporidae</taxon>
        <taxon>Acropora</taxon>
    </lineage>
</organism>
<dbReference type="GO" id="GO:0009378">
    <property type="term" value="F:four-way junction helicase activity"/>
    <property type="evidence" value="ECO:0007669"/>
    <property type="project" value="TreeGrafter"/>
</dbReference>
<evidence type="ECO:0000256" key="4">
    <source>
        <dbReference type="ARBA" id="ARBA00023242"/>
    </source>
</evidence>
<gene>
    <name evidence="9" type="ORF">P5673_032516</name>
</gene>
<dbReference type="PANTHER" id="PTHR13710">
    <property type="entry name" value="DNA HELICASE RECQ FAMILY MEMBER"/>
    <property type="match status" value="1"/>
</dbReference>
<dbReference type="GO" id="GO:0000724">
    <property type="term" value="P:double-strand break repair via homologous recombination"/>
    <property type="evidence" value="ECO:0007669"/>
    <property type="project" value="TreeGrafter"/>
</dbReference>
<dbReference type="AlphaFoldDB" id="A0AAD9PR47"/>
<evidence type="ECO:0000313" key="10">
    <source>
        <dbReference type="Proteomes" id="UP001249851"/>
    </source>
</evidence>
<dbReference type="EC" id="5.6.2.4" evidence="6"/>
<keyword evidence="10" id="KW-1185">Reference proteome</keyword>
<dbReference type="Gene3D" id="3.40.50.300">
    <property type="entry name" value="P-loop containing nucleotide triphosphate hydrolases"/>
    <property type="match status" value="1"/>
</dbReference>
<reference evidence="9" key="2">
    <citation type="journal article" date="2023" name="Science">
        <title>Genomic signatures of disease resistance in endangered staghorn corals.</title>
        <authorList>
            <person name="Vollmer S.V."/>
            <person name="Selwyn J.D."/>
            <person name="Despard B.A."/>
            <person name="Roesel C.L."/>
        </authorList>
    </citation>
    <scope>NUCLEOTIDE SEQUENCE</scope>
    <source>
        <strain evidence="9">K2</strain>
    </source>
</reference>
<dbReference type="Proteomes" id="UP001249851">
    <property type="component" value="Unassembled WGS sequence"/>
</dbReference>
<protein>
    <recommendedName>
        <fullName evidence="6">DNA 3'-5' helicase</fullName>
        <ecNumber evidence="6">5.6.2.4</ecNumber>
    </recommendedName>
    <alternativeName>
        <fullName evidence="7">DNA 3'-5' helicase BLM</fullName>
    </alternativeName>
</protein>
<evidence type="ECO:0000256" key="7">
    <source>
        <dbReference type="ARBA" id="ARBA00044542"/>
    </source>
</evidence>
<evidence type="ECO:0000256" key="6">
    <source>
        <dbReference type="ARBA" id="ARBA00034808"/>
    </source>
</evidence>
<comment type="similarity">
    <text evidence="1">Belongs to the helicase family. RecQ subfamily.</text>
</comment>
<evidence type="ECO:0000313" key="9">
    <source>
        <dbReference type="EMBL" id="KAK2547479.1"/>
    </source>
</evidence>
<keyword evidence="2" id="KW-0238">DNA-binding</keyword>